<proteinExistence type="predicted"/>
<gene>
    <name evidence="2" type="ORF">POCULU_LOCUS6831</name>
</gene>
<evidence type="ECO:0000313" key="3">
    <source>
        <dbReference type="Proteomes" id="UP000789572"/>
    </source>
</evidence>
<name>A0A9N9C5T6_9GLOM</name>
<feature type="region of interest" description="Disordered" evidence="1">
    <location>
        <begin position="239"/>
        <end position="305"/>
    </location>
</feature>
<protein>
    <submittedName>
        <fullName evidence="2">9927_t:CDS:1</fullName>
    </submittedName>
</protein>
<keyword evidence="3" id="KW-1185">Reference proteome</keyword>
<accession>A0A9N9C5T6</accession>
<organism evidence="2 3">
    <name type="scientific">Paraglomus occultum</name>
    <dbReference type="NCBI Taxonomy" id="144539"/>
    <lineage>
        <taxon>Eukaryota</taxon>
        <taxon>Fungi</taxon>
        <taxon>Fungi incertae sedis</taxon>
        <taxon>Mucoromycota</taxon>
        <taxon>Glomeromycotina</taxon>
        <taxon>Glomeromycetes</taxon>
        <taxon>Paraglomerales</taxon>
        <taxon>Paraglomeraceae</taxon>
        <taxon>Paraglomus</taxon>
    </lineage>
</organism>
<feature type="compositionally biased region" description="Low complexity" evidence="1">
    <location>
        <begin position="294"/>
        <end position="305"/>
    </location>
</feature>
<dbReference type="Proteomes" id="UP000789572">
    <property type="component" value="Unassembled WGS sequence"/>
</dbReference>
<dbReference type="OrthoDB" id="2414077at2759"/>
<reference evidence="2" key="1">
    <citation type="submission" date="2021-06" db="EMBL/GenBank/DDBJ databases">
        <authorList>
            <person name="Kallberg Y."/>
            <person name="Tangrot J."/>
            <person name="Rosling A."/>
        </authorList>
    </citation>
    <scope>NUCLEOTIDE SEQUENCE</scope>
    <source>
        <strain evidence="2">IA702</strain>
    </source>
</reference>
<feature type="region of interest" description="Disordered" evidence="1">
    <location>
        <begin position="317"/>
        <end position="337"/>
    </location>
</feature>
<feature type="compositionally biased region" description="Polar residues" evidence="1">
    <location>
        <begin position="249"/>
        <end position="260"/>
    </location>
</feature>
<feature type="compositionally biased region" description="Polar residues" evidence="1">
    <location>
        <begin position="1"/>
        <end position="12"/>
    </location>
</feature>
<sequence length="383" mass="41902">MTTRYAQASTGSPVGVSDDANDNQGERYESPVLLTGTSTPAAGIGSWVSLSPNIHTSDSELEAYQADNDDDLISDSPVEDQEERPRGVLNLPRNIEVEQEEALRASLSTILASSERPRFRQARERELRARTANRFRTLATKATNPPPLFFSRDTSPHFNSTSAVTNDTTINPVLDRDLSDSQCNLTSSDTSSSTTHKFVQPIIHHRTSVRHSRGSMSPPFQDKAEAMIERSFNISHSPRIVYSAPSSPPTTSFLETSDQLTKSDEEEEQEGYVSESKSRRRNLNRAKYEEDGQSNSTSEYESVSSLSLDEISDVSRSGRKSWKKESGHSVDGSSDDGSKWYSGDITVKVWTAAVISGVLLGAGFGAGSLWRGSRAGHYTAAPA</sequence>
<dbReference type="AlphaFoldDB" id="A0A9N9C5T6"/>
<evidence type="ECO:0000256" key="1">
    <source>
        <dbReference type="SAM" id="MobiDB-lite"/>
    </source>
</evidence>
<feature type="region of interest" description="Disordered" evidence="1">
    <location>
        <begin position="1"/>
        <end position="30"/>
    </location>
</feature>
<comment type="caution">
    <text evidence="2">The sequence shown here is derived from an EMBL/GenBank/DDBJ whole genome shotgun (WGS) entry which is preliminary data.</text>
</comment>
<dbReference type="EMBL" id="CAJVPJ010001363">
    <property type="protein sequence ID" value="CAG8588150.1"/>
    <property type="molecule type" value="Genomic_DNA"/>
</dbReference>
<evidence type="ECO:0000313" key="2">
    <source>
        <dbReference type="EMBL" id="CAG8588150.1"/>
    </source>
</evidence>